<evidence type="ECO:0000256" key="8">
    <source>
        <dbReference type="ARBA" id="ARBA00045201"/>
    </source>
</evidence>
<evidence type="ECO:0000313" key="13">
    <source>
        <dbReference type="Ensembl" id="ENSCSAVP00000008277.1"/>
    </source>
</evidence>
<protein>
    <recommendedName>
        <fullName evidence="3 10">Pre-mRNA-splicing factor SLU7</fullName>
    </recommendedName>
</protein>
<dbReference type="GO" id="GO:0000398">
    <property type="term" value="P:mRNA splicing, via spliceosome"/>
    <property type="evidence" value="ECO:0007669"/>
    <property type="project" value="UniProtKB-UniRule"/>
</dbReference>
<evidence type="ECO:0000256" key="3">
    <source>
        <dbReference type="ARBA" id="ARBA00021377"/>
    </source>
</evidence>
<feature type="region of interest" description="Disordered" evidence="11">
    <location>
        <begin position="285"/>
        <end position="359"/>
    </location>
</feature>
<comment type="similarity">
    <text evidence="2 10">Belongs to the SLU7 family.</text>
</comment>
<reference evidence="14" key="1">
    <citation type="submission" date="2003-08" db="EMBL/GenBank/DDBJ databases">
        <authorList>
            <person name="Birren B."/>
            <person name="Nusbaum C."/>
            <person name="Abebe A."/>
            <person name="Abouelleil A."/>
            <person name="Adekoya E."/>
            <person name="Ait-zahra M."/>
            <person name="Allen N."/>
            <person name="Allen T."/>
            <person name="An P."/>
            <person name="Anderson M."/>
            <person name="Anderson S."/>
            <person name="Arachchi H."/>
            <person name="Armbruster J."/>
            <person name="Bachantsang P."/>
            <person name="Baldwin J."/>
            <person name="Barry A."/>
            <person name="Bayul T."/>
            <person name="Blitshsteyn B."/>
            <person name="Bloom T."/>
            <person name="Blye J."/>
            <person name="Boguslavskiy L."/>
            <person name="Borowsky M."/>
            <person name="Boukhgalter B."/>
            <person name="Brunache A."/>
            <person name="Butler J."/>
            <person name="Calixte N."/>
            <person name="Calvo S."/>
            <person name="Camarata J."/>
            <person name="Campo K."/>
            <person name="Chang J."/>
            <person name="Cheshatsang Y."/>
            <person name="Citroen M."/>
            <person name="Collymore A."/>
            <person name="Considine T."/>
            <person name="Cook A."/>
            <person name="Cooke P."/>
            <person name="Corum B."/>
            <person name="Cuomo C."/>
            <person name="David R."/>
            <person name="Dawoe T."/>
            <person name="Degray S."/>
            <person name="Dodge S."/>
            <person name="Dooley K."/>
            <person name="Dorje P."/>
            <person name="Dorjee K."/>
            <person name="Dorris L."/>
            <person name="Duffey N."/>
            <person name="Dupes A."/>
            <person name="Elkins T."/>
            <person name="Engels R."/>
            <person name="Erickson J."/>
            <person name="Farina A."/>
            <person name="Faro S."/>
            <person name="Ferreira P."/>
            <person name="Fischer H."/>
            <person name="Fitzgerald M."/>
            <person name="Foley K."/>
            <person name="Gage D."/>
            <person name="Galagan J."/>
            <person name="Gearin G."/>
            <person name="Gnerre S."/>
            <person name="Gnirke A."/>
            <person name="Goyette A."/>
            <person name="Graham J."/>
            <person name="Grandbois E."/>
            <person name="Gyaltsen K."/>
            <person name="Hafez N."/>
            <person name="Hagopian D."/>
            <person name="Hagos B."/>
            <person name="Hall J."/>
            <person name="Hatcher B."/>
            <person name="Heller A."/>
            <person name="Higgins H."/>
            <person name="Honan T."/>
            <person name="Horn A."/>
            <person name="Houde N."/>
            <person name="Hughes L."/>
            <person name="Hulme W."/>
            <person name="Husby E."/>
            <person name="Iliev I."/>
            <person name="Jaffe D."/>
            <person name="Jones C."/>
            <person name="Kamal M."/>
            <person name="Kamat A."/>
            <person name="Kamvysselis M."/>
            <person name="Karlsson E."/>
            <person name="Kells C."/>
            <person name="Kieu A."/>
            <person name="Kisner P."/>
            <person name="Kodira C."/>
            <person name="Kulbokas E."/>
            <person name="Labutti K."/>
            <person name="Lama D."/>
            <person name="Landers T."/>
            <person name="Leger J."/>
            <person name="Levine S."/>
            <person name="Lewis D."/>
            <person name="Lewis T."/>
            <person name="Lindblad-toh K."/>
            <person name="Liu X."/>
            <person name="Lokyitsang T."/>
            <person name="Lokyitsang Y."/>
            <person name="Lucien O."/>
            <person name="Lui A."/>
            <person name="Ma L.J."/>
            <person name="Mabbitt R."/>
            <person name="Macdonald J."/>
            <person name="Maclean C."/>
            <person name="Major J."/>
            <person name="Manning J."/>
            <person name="Marabella R."/>
            <person name="Maru K."/>
            <person name="Matthews C."/>
            <person name="Mauceli E."/>
            <person name="Mccarthy M."/>
            <person name="Mcdonough S."/>
            <person name="Mcghee T."/>
            <person name="Meldrim J."/>
            <person name="Meneus L."/>
            <person name="Mesirov J."/>
            <person name="Mihalev A."/>
            <person name="Mihova T."/>
            <person name="Mikkelsen T."/>
            <person name="Mlenga V."/>
            <person name="Moru K."/>
            <person name="Mozes J."/>
            <person name="Mulrain L."/>
            <person name="Munson G."/>
            <person name="Naylor J."/>
            <person name="Newes C."/>
            <person name="Nguyen C."/>
            <person name="Nguyen N."/>
            <person name="Nguyen T."/>
            <person name="Nicol R."/>
            <person name="Nielsen C."/>
            <person name="Nizzari M."/>
            <person name="Norbu C."/>
            <person name="Norbu N."/>
            <person name="O'donnell P."/>
            <person name="Okoawo O."/>
            <person name="O'leary S."/>
            <person name="Omotosho B."/>
            <person name="O'neill K."/>
            <person name="Osman S."/>
            <person name="Parker S."/>
            <person name="Perrin D."/>
            <person name="Phunkhang P."/>
            <person name="Piqani B."/>
            <person name="Purcell S."/>
            <person name="Rachupka T."/>
            <person name="Ramasamy U."/>
            <person name="Rameau R."/>
            <person name="Ray V."/>
            <person name="Raymond C."/>
            <person name="Retta R."/>
            <person name="Richardson S."/>
            <person name="Rise C."/>
            <person name="Rodriguez J."/>
            <person name="Rogers J."/>
            <person name="Rogov P."/>
            <person name="Rutman M."/>
            <person name="Schupbach R."/>
            <person name="Seaman C."/>
            <person name="Settipalli S."/>
            <person name="Sharpe T."/>
            <person name="Sheridan J."/>
            <person name="Sherpa N."/>
            <person name="Shi J."/>
            <person name="Smirnov S."/>
            <person name="Smith C."/>
            <person name="Sougnez C."/>
            <person name="Spencer B."/>
            <person name="Stalker J."/>
            <person name="Stange-thomann N."/>
            <person name="Stavropoulos S."/>
            <person name="Stetson K."/>
            <person name="Stone C."/>
            <person name="Stone S."/>
            <person name="Stubbs M."/>
            <person name="Talamas J."/>
            <person name="Tchuinga P."/>
            <person name="Tenzing P."/>
            <person name="Tesfaye S."/>
            <person name="Theodore J."/>
            <person name="Thoulutsang Y."/>
            <person name="Topham K."/>
            <person name="Towey S."/>
            <person name="Tsamla T."/>
            <person name="Tsomo N."/>
            <person name="Vallee D."/>
            <person name="Vassiliev H."/>
            <person name="Venkataraman V."/>
            <person name="Vinson J."/>
            <person name="Vo A."/>
            <person name="Wade C."/>
            <person name="Wang S."/>
            <person name="Wangchuk T."/>
            <person name="Wangdi T."/>
            <person name="Whittaker C."/>
            <person name="Wilkinson J."/>
            <person name="Wu Y."/>
            <person name="Wyman D."/>
            <person name="Yadav S."/>
            <person name="Yang S."/>
            <person name="Yang X."/>
            <person name="Yeager S."/>
            <person name="Yee E."/>
            <person name="Young G."/>
            <person name="Zainoun J."/>
            <person name="Zembeck L."/>
            <person name="Zimmer A."/>
            <person name="Zody M."/>
            <person name="Lander E."/>
        </authorList>
    </citation>
    <scope>NUCLEOTIDE SEQUENCE [LARGE SCALE GENOMIC DNA]</scope>
</reference>
<evidence type="ECO:0000256" key="9">
    <source>
        <dbReference type="ARBA" id="ARBA00046810"/>
    </source>
</evidence>
<comment type="subunit">
    <text evidence="10">Associated with the spliceosome.</text>
</comment>
<comment type="subcellular location">
    <subcellularLocation>
        <location evidence="1 10">Nucleus</location>
    </subcellularLocation>
</comment>
<evidence type="ECO:0000256" key="5">
    <source>
        <dbReference type="ARBA" id="ARBA00022728"/>
    </source>
</evidence>
<organism evidence="13 14">
    <name type="scientific">Ciona savignyi</name>
    <name type="common">Pacific transparent sea squirt</name>
    <dbReference type="NCBI Taxonomy" id="51511"/>
    <lineage>
        <taxon>Eukaryota</taxon>
        <taxon>Metazoa</taxon>
        <taxon>Chordata</taxon>
        <taxon>Tunicata</taxon>
        <taxon>Ascidiacea</taxon>
        <taxon>Phlebobranchia</taxon>
        <taxon>Cionidae</taxon>
        <taxon>Ciona</taxon>
    </lineage>
</organism>
<comment type="function">
    <text evidence="8">Required for pre-mRNA splicing as component of the spliceosome. Participates in the second catalytic step of pre-mRNA splicing, when the free hydroxyl group of exon I attacks the 3'-splice site to generate spliced mRNA and the excised lariat intron. Required for holding exon 1 properly in the spliceosome and for correct AG identification when more than one possible AG exists in 3'-splicing site region. May be involved in the activation of proximal AG. Probably also involved in alternative splicing regulation.</text>
</comment>
<keyword evidence="5 10" id="KW-0747">Spliceosome</keyword>
<comment type="subunit">
    <text evidence="9">Component of pre-catalytic, catalytic and post-catalytic spliceosomes. Associates with the spliceosome prior to recognition of the 3'-splice site for step II, probably during catalysis of step I.</text>
</comment>
<evidence type="ECO:0000256" key="11">
    <source>
        <dbReference type="SAM" id="MobiDB-lite"/>
    </source>
</evidence>
<name>H2YSG7_CIOSA</name>
<evidence type="ECO:0000256" key="7">
    <source>
        <dbReference type="ARBA" id="ARBA00023242"/>
    </source>
</evidence>
<dbReference type="InterPro" id="IPR021715">
    <property type="entry name" value="Slu7_dom"/>
</dbReference>
<keyword evidence="14" id="KW-1185">Reference proteome</keyword>
<evidence type="ECO:0000256" key="2">
    <source>
        <dbReference type="ARBA" id="ARBA00007203"/>
    </source>
</evidence>
<reference evidence="13" key="3">
    <citation type="submission" date="2025-09" db="UniProtKB">
        <authorList>
            <consortium name="Ensembl"/>
        </authorList>
    </citation>
    <scope>IDENTIFICATION</scope>
</reference>
<evidence type="ECO:0000259" key="12">
    <source>
        <dbReference type="Pfam" id="PF11708"/>
    </source>
</evidence>
<dbReference type="STRING" id="51511.ENSCSAVP00000008277"/>
<evidence type="ECO:0000256" key="10">
    <source>
        <dbReference type="RuleBase" id="RU367071"/>
    </source>
</evidence>
<dbReference type="Ensembl" id="ENSCSAVT00000008385.1">
    <property type="protein sequence ID" value="ENSCSAVP00000008277.1"/>
    <property type="gene ID" value="ENSCSAVG00000004927.1"/>
</dbReference>
<dbReference type="GO" id="GO:0030628">
    <property type="term" value="F:pre-mRNA 3'-splice site binding"/>
    <property type="evidence" value="ECO:0007669"/>
    <property type="project" value="UniProtKB-UniRule"/>
</dbReference>
<dbReference type="eggNOG" id="KOG2560">
    <property type="taxonomic scope" value="Eukaryota"/>
</dbReference>
<accession>H2YSG7</accession>
<dbReference type="PANTHER" id="PTHR12942:SF2">
    <property type="entry name" value="PRE-MRNA-SPLICING FACTOR SLU7"/>
    <property type="match status" value="1"/>
</dbReference>
<feature type="compositionally biased region" description="Basic and acidic residues" evidence="11">
    <location>
        <begin position="300"/>
        <end position="315"/>
    </location>
</feature>
<dbReference type="AlphaFoldDB" id="H2YSG7"/>
<feature type="compositionally biased region" description="Basic residues" evidence="11">
    <location>
        <begin position="316"/>
        <end position="336"/>
    </location>
</feature>
<dbReference type="Pfam" id="PF11708">
    <property type="entry name" value="Slu7"/>
    <property type="match status" value="1"/>
</dbReference>
<evidence type="ECO:0000256" key="1">
    <source>
        <dbReference type="ARBA" id="ARBA00004123"/>
    </source>
</evidence>
<dbReference type="GeneTree" id="ENSGT00390000002292"/>
<dbReference type="InParanoid" id="H2YSG7"/>
<proteinExistence type="inferred from homology"/>
<evidence type="ECO:0000256" key="6">
    <source>
        <dbReference type="ARBA" id="ARBA00023187"/>
    </source>
</evidence>
<comment type="function">
    <text evidence="10">Involved in pre-mRNA splicing.</text>
</comment>
<dbReference type="PANTHER" id="PTHR12942">
    <property type="entry name" value="STEP II SPLICING FACTOR SLU7"/>
    <property type="match status" value="1"/>
</dbReference>
<feature type="domain" description="Pre-mRNA-splicing factor SLU7" evidence="12">
    <location>
        <begin position="4"/>
        <end position="261"/>
    </location>
</feature>
<dbReference type="OMA" id="GVGDIWG"/>
<feature type="compositionally biased region" description="Basic and acidic residues" evidence="11">
    <location>
        <begin position="337"/>
        <end position="359"/>
    </location>
</feature>
<reference evidence="13" key="2">
    <citation type="submission" date="2025-08" db="UniProtKB">
        <authorList>
            <consortium name="Ensembl"/>
        </authorList>
    </citation>
    <scope>IDENTIFICATION</scope>
</reference>
<keyword evidence="7 10" id="KW-0539">Nucleus</keyword>
<dbReference type="GO" id="GO:0005681">
    <property type="term" value="C:spliceosomal complex"/>
    <property type="evidence" value="ECO:0007669"/>
    <property type="project" value="UniProtKB-UniRule"/>
</dbReference>
<evidence type="ECO:0000313" key="14">
    <source>
        <dbReference type="Proteomes" id="UP000007875"/>
    </source>
</evidence>
<keyword evidence="6 10" id="KW-0508">mRNA splicing</keyword>
<dbReference type="InterPro" id="IPR039974">
    <property type="entry name" value="Splicing_factor_SLU7"/>
</dbReference>
<sequence length="414" mass="47869">GTTPTQHKEVIAEYEKIEVAKQAVKAQRLQEELITGRMEVMGVGDIWGVTGVGDIWGWVIYGGSDDEDKYADEASMPGTNFDSKQRITVRNLRIREDTAKYLRNLNPNSAYYDPKTRSMRENPYEGTGKAISEGDFVGDNFVRHSGDTSAMAKTQLFAWDAEERGVDVHLQADPTRLEMLQKSYNVRKEDYKSDQQGSILEKYGGVEHLDAPPKELLLAQTEDYVEYSRQGTIIKGHVKAKTKSKYVEDNYINNHTSVWGSYWKAGEWGYACCHSTIKQSYCTGVTGKSLDAPTPPIEGRCCDQHREKMKEDQKEKKRRKKREKKKKRKKQKKKEKKLLGEAEREKSEKERKLKEAIDNEKRRISQIDHMMELDERRRPYNSMADIREPTNEEMEAYMMKKQDFNDPMAAFMSK</sequence>
<dbReference type="Proteomes" id="UP000007875">
    <property type="component" value="Unassembled WGS sequence"/>
</dbReference>
<evidence type="ECO:0000256" key="4">
    <source>
        <dbReference type="ARBA" id="ARBA00022664"/>
    </source>
</evidence>
<keyword evidence="4 10" id="KW-0507">mRNA processing</keyword>